<comment type="caution">
    <text evidence="1">The sequence shown here is derived from an EMBL/GenBank/DDBJ whole genome shotgun (WGS) entry which is preliminary data.</text>
</comment>
<evidence type="ECO:0000313" key="1">
    <source>
        <dbReference type="EMBL" id="KIC10179.1"/>
    </source>
</evidence>
<organism evidence="1 2">
    <name type="scientific">Morococcus cerebrosus</name>
    <dbReference type="NCBI Taxonomy" id="1056807"/>
    <lineage>
        <taxon>Bacteria</taxon>
        <taxon>Pseudomonadati</taxon>
        <taxon>Pseudomonadota</taxon>
        <taxon>Betaproteobacteria</taxon>
        <taxon>Neisseriales</taxon>
        <taxon>Neisseriaceae</taxon>
        <taxon>Morococcus</taxon>
    </lineage>
</organism>
<sequence length="37" mass="4221">MDTGEPINRALPVYPYIRYIQIKSTLPVIPALHLIVD</sequence>
<dbReference type="EMBL" id="JUFZ01000030">
    <property type="protein sequence ID" value="KIC10179.1"/>
    <property type="molecule type" value="Genomic_DNA"/>
</dbReference>
<dbReference type="Proteomes" id="UP000031390">
    <property type="component" value="Unassembled WGS sequence"/>
</dbReference>
<gene>
    <name evidence="1" type="ORF">MCC93_07500</name>
</gene>
<evidence type="ECO:0000313" key="2">
    <source>
        <dbReference type="Proteomes" id="UP000031390"/>
    </source>
</evidence>
<proteinExistence type="predicted"/>
<name>A0A0C1EDN1_9NEIS</name>
<dbReference type="AlphaFoldDB" id="A0A0C1EDN1"/>
<reference evidence="1 2" key="1">
    <citation type="submission" date="2014-12" db="EMBL/GenBank/DDBJ databases">
        <title>Genome sequence of Morococcus cerebrosus.</title>
        <authorList>
            <person name="Shin S.-K."/>
            <person name="Yi H."/>
        </authorList>
    </citation>
    <scope>NUCLEOTIDE SEQUENCE [LARGE SCALE GENOMIC DNA]</scope>
    <source>
        <strain evidence="1 2">CIP 81.93</strain>
    </source>
</reference>
<protein>
    <submittedName>
        <fullName evidence="1">Uncharacterized protein</fullName>
    </submittedName>
</protein>
<accession>A0A0C1EDN1</accession>